<feature type="region of interest" description="Disordered" evidence="1">
    <location>
        <begin position="251"/>
        <end position="343"/>
    </location>
</feature>
<sequence>MSEQRIPIVVSALCPVSWQTATSVEIDEALKAVFQLGRHSFDVDVTDLKWREVAKRLNHCAYCEGKGEMCSAASGTELVCDACQKAHKGCSLGIAYQYQLFAIQFGAPLSWARQQFESRMAHLNSQSYNSYHQPPSFFTSLEEAIQHIARSTRIARPNDPLSPSADCVGPPGRGCIVKLLTFQSSPTRSDGRLPCKLGTTVLLSAAPPPSTLPPTGYELSMVPPFVSLLLARAAAEGKRAVKANWEEDLREQEQKEKKARHHKRGLDAQQRQQRHAGSSTSHAISPRPVPTIPVVFPGGQGLPPTLSPPPHKVPSPPPAAAPTTAPSPALPSIPPEHSSTLLEQPGLDGAAYSRAHLDIASGCDPAMTDLWDAYGDSQWLNPIHPVHWEPLPPMPVLRTNNVGALQQELSNMQRRLNSSQLDLETEWVRNQMAIVQTRHLETQLADLCCLNSEQERMLKNCQVEYEMLKGEVRALADSAAASAASAAQAKAYKALVVPGYPDPAARIEDLEGILACSEVELRKSEEGCGVAVDRAICHEVEIGNTSQLIHNLLGTFIPEARGLLENNLVSTRIQTEYMTNVNGGGEGGVVVL</sequence>
<feature type="compositionally biased region" description="Polar residues" evidence="1">
    <location>
        <begin position="269"/>
        <end position="283"/>
    </location>
</feature>
<organism evidence="2 3">
    <name type="scientific">Gymnopus androsaceus JB14</name>
    <dbReference type="NCBI Taxonomy" id="1447944"/>
    <lineage>
        <taxon>Eukaryota</taxon>
        <taxon>Fungi</taxon>
        <taxon>Dikarya</taxon>
        <taxon>Basidiomycota</taxon>
        <taxon>Agaricomycotina</taxon>
        <taxon>Agaricomycetes</taxon>
        <taxon>Agaricomycetidae</taxon>
        <taxon>Agaricales</taxon>
        <taxon>Marasmiineae</taxon>
        <taxon>Omphalotaceae</taxon>
        <taxon>Gymnopus</taxon>
    </lineage>
</organism>
<evidence type="ECO:0000313" key="3">
    <source>
        <dbReference type="Proteomes" id="UP000799118"/>
    </source>
</evidence>
<dbReference type="EMBL" id="ML769504">
    <property type="protein sequence ID" value="KAE9396987.1"/>
    <property type="molecule type" value="Genomic_DNA"/>
</dbReference>
<reference evidence="2" key="1">
    <citation type="journal article" date="2019" name="Environ. Microbiol.">
        <title>Fungal ecological strategies reflected in gene transcription - a case study of two litter decomposers.</title>
        <authorList>
            <person name="Barbi F."/>
            <person name="Kohler A."/>
            <person name="Barry K."/>
            <person name="Baskaran P."/>
            <person name="Daum C."/>
            <person name="Fauchery L."/>
            <person name="Ihrmark K."/>
            <person name="Kuo A."/>
            <person name="LaButti K."/>
            <person name="Lipzen A."/>
            <person name="Morin E."/>
            <person name="Grigoriev I.V."/>
            <person name="Henrissat B."/>
            <person name="Lindahl B."/>
            <person name="Martin F."/>
        </authorList>
    </citation>
    <scope>NUCLEOTIDE SEQUENCE</scope>
    <source>
        <strain evidence="2">JB14</strain>
    </source>
</reference>
<dbReference type="AlphaFoldDB" id="A0A6A4HIN5"/>
<proteinExistence type="predicted"/>
<evidence type="ECO:0000313" key="2">
    <source>
        <dbReference type="EMBL" id="KAE9396987.1"/>
    </source>
</evidence>
<keyword evidence="3" id="KW-1185">Reference proteome</keyword>
<protein>
    <submittedName>
        <fullName evidence="2">Uncharacterized protein</fullName>
    </submittedName>
</protein>
<name>A0A6A4HIN5_9AGAR</name>
<gene>
    <name evidence="2" type="ORF">BT96DRAFT_996171</name>
</gene>
<evidence type="ECO:0000256" key="1">
    <source>
        <dbReference type="SAM" id="MobiDB-lite"/>
    </source>
</evidence>
<dbReference type="Proteomes" id="UP000799118">
    <property type="component" value="Unassembled WGS sequence"/>
</dbReference>
<accession>A0A6A4HIN5</accession>
<feature type="compositionally biased region" description="Pro residues" evidence="1">
    <location>
        <begin position="305"/>
        <end position="320"/>
    </location>
</feature>